<evidence type="ECO:0000313" key="3">
    <source>
        <dbReference type="Proteomes" id="UP000225277"/>
    </source>
</evidence>
<protein>
    <recommendedName>
        <fullName evidence="1">DUF7730 domain-containing protein</fullName>
    </recommendedName>
</protein>
<dbReference type="Pfam" id="PF24864">
    <property type="entry name" value="DUF7730"/>
    <property type="match status" value="1"/>
</dbReference>
<dbReference type="GeneID" id="35606894"/>
<dbReference type="EMBL" id="FJUY01000001">
    <property type="protein sequence ID" value="CZT15383.1"/>
    <property type="molecule type" value="Genomic_DNA"/>
</dbReference>
<proteinExistence type="predicted"/>
<accession>A0A2D3V541</accession>
<organism evidence="2 3">
    <name type="scientific">Ramularia collo-cygni</name>
    <dbReference type="NCBI Taxonomy" id="112498"/>
    <lineage>
        <taxon>Eukaryota</taxon>
        <taxon>Fungi</taxon>
        <taxon>Dikarya</taxon>
        <taxon>Ascomycota</taxon>
        <taxon>Pezizomycotina</taxon>
        <taxon>Dothideomycetes</taxon>
        <taxon>Dothideomycetidae</taxon>
        <taxon>Mycosphaerellales</taxon>
        <taxon>Mycosphaerellaceae</taxon>
        <taxon>Ramularia</taxon>
    </lineage>
</organism>
<dbReference type="Proteomes" id="UP000225277">
    <property type="component" value="Unassembled WGS sequence"/>
</dbReference>
<gene>
    <name evidence="2" type="ORF">RCC_12344</name>
</gene>
<dbReference type="AlphaFoldDB" id="A0A2D3V541"/>
<feature type="domain" description="DUF7730" evidence="1">
    <location>
        <begin position="24"/>
        <end position="122"/>
    </location>
</feature>
<dbReference type="RefSeq" id="XP_023622280.1">
    <property type="nucleotide sequence ID" value="XM_023766512.1"/>
</dbReference>
<keyword evidence="3" id="KW-1185">Reference proteome</keyword>
<dbReference type="PANTHER" id="PTHR38790">
    <property type="entry name" value="2EXR DOMAIN-CONTAINING PROTEIN-RELATED"/>
    <property type="match status" value="1"/>
</dbReference>
<dbReference type="InterPro" id="IPR056632">
    <property type="entry name" value="DUF7730"/>
</dbReference>
<reference evidence="2 3" key="1">
    <citation type="submission" date="2016-03" db="EMBL/GenBank/DDBJ databases">
        <authorList>
            <person name="Ploux O."/>
        </authorList>
    </citation>
    <scope>NUCLEOTIDE SEQUENCE [LARGE SCALE GENOMIC DNA]</scope>
    <source>
        <strain evidence="2 3">URUG2</strain>
    </source>
</reference>
<evidence type="ECO:0000313" key="2">
    <source>
        <dbReference type="EMBL" id="CZT15383.1"/>
    </source>
</evidence>
<name>A0A2D3V541_9PEZI</name>
<dbReference type="OrthoDB" id="3650934at2759"/>
<sequence length="345" mass="39422">MATTQETMLSPREPGLEVNTKELHPQSESHLFRLPAELRQQIYEYVIGTGQVHIIMRSCTQSESPLFHHCTTIEGVVMHDYQKLTYSTCSHPTTFSTRYALSKMSSENIPVMYHNSRGHLPHLPALSTSDYIFPNWDMQHGKCYSDPQRDMLLQRYASTPCALHNQYVRHDTRNCTSCLEQQKILELEFGPPTAKQGLKKLHADSAVWVDGLLRSCGRIYDEARVLPFKLYSFDMGVGVDFKSAVETWLEPWQVAAIERLHVTCDIEGLGKIVDVVRSRMPGLKHLELDVVLDDVTDIVFERETGLDVDSIEVVVGFDWNCRFERQERRVLAEKLEQALKGHGSS</sequence>
<evidence type="ECO:0000259" key="1">
    <source>
        <dbReference type="Pfam" id="PF24864"/>
    </source>
</evidence>